<dbReference type="RefSeq" id="WP_316435079.1">
    <property type="nucleotide sequence ID" value="NZ_CP053586.1"/>
</dbReference>
<organism evidence="3">
    <name type="scientific">Leptolyngbya sp. NK1-12</name>
    <dbReference type="NCBI Taxonomy" id="2547451"/>
    <lineage>
        <taxon>Bacteria</taxon>
        <taxon>Bacillati</taxon>
        <taxon>Cyanobacteriota</taxon>
        <taxon>Cyanophyceae</taxon>
        <taxon>Leptolyngbyales</taxon>
        <taxon>Leptolyngbyaceae</taxon>
        <taxon>Leptolyngbya group</taxon>
        <taxon>Leptolyngbya</taxon>
    </lineage>
</organism>
<evidence type="ECO:0000256" key="1">
    <source>
        <dbReference type="SAM" id="Coils"/>
    </source>
</evidence>
<feature type="region of interest" description="Disordered" evidence="2">
    <location>
        <begin position="344"/>
        <end position="363"/>
    </location>
</feature>
<evidence type="ECO:0000256" key="2">
    <source>
        <dbReference type="SAM" id="MobiDB-lite"/>
    </source>
</evidence>
<feature type="coiled-coil region" evidence="1">
    <location>
        <begin position="221"/>
        <end position="255"/>
    </location>
</feature>
<feature type="compositionally biased region" description="Low complexity" evidence="2">
    <location>
        <begin position="347"/>
        <end position="360"/>
    </location>
</feature>
<keyword evidence="1" id="KW-0175">Coiled coil</keyword>
<feature type="compositionally biased region" description="Polar residues" evidence="2">
    <location>
        <begin position="8"/>
        <end position="26"/>
    </location>
</feature>
<feature type="compositionally biased region" description="Low complexity" evidence="2">
    <location>
        <begin position="51"/>
        <end position="61"/>
    </location>
</feature>
<reference evidence="3" key="1">
    <citation type="submission" date="2020-05" db="EMBL/GenBank/DDBJ databases">
        <authorList>
            <person name="Zhu T."/>
            <person name="Keshari N."/>
            <person name="Lu X."/>
        </authorList>
    </citation>
    <scope>NUCLEOTIDE SEQUENCE</scope>
    <source>
        <strain evidence="3">NK1-12</strain>
    </source>
</reference>
<dbReference type="EMBL" id="CP053586">
    <property type="protein sequence ID" value="WNZ23416.1"/>
    <property type="molecule type" value="Genomic_DNA"/>
</dbReference>
<sequence length="648" mass="70222">MSEPNAPFNPQGQSESVDLSDSSVTQHGLPESMPESVRGADAADQADKQAAEQVAEQSEQSTALLDGNAIFDASELDNIAFEDLDLEMLAAEETDMMPQSQTLPASVAANLSSIAAWSQEGWSQEGWSQQGIDPAAVPNLSELISLIQELNQCNSVLMERVSQLEEALEDSQSALQAEVGRTQDVHSYNAQDWAIVQEQVTTLFNQLEFAHQTNQRQQILIETLTGQLETSQERVAQLEREAALIQQRYNEQTQLLTKSESTCRDLQSRLQRQQRYTLQFKAALEKSLEVPTPHYETPYEPAASVEPPAPVTEAPFLPKAQRIKPWSAQTSIQTPWMKLHQLDLSEEQSPPSETPASASANPTQTTHLNLPSFDLPLLHITAHQSSDHLPEQLPEQPVPAPEAPMNPALGHREEQALEDYSLEEQVHQLVNDPALQQQLDQVVQPLADLLAEALLAESSPAPASQLPETSPTHVAPLPSAEPSSQPTSADELLAATMADAEDALWQDLARLIDVSTEDVVKASLSGDLAAFESLEFTRQSPSHQADQATAPLNAVDPLPAAETTAPELGGDAAAIAPLIRRIGQTAPPQIGTVAPPASPPVETEAPPEADQIPAFASSSWPSPVVYPLRPGKKRQSLAMVDLPSFPRS</sequence>
<feature type="coiled-coil region" evidence="1">
    <location>
        <begin position="147"/>
        <end position="174"/>
    </location>
</feature>
<protein>
    <submittedName>
        <fullName evidence="3">Uncharacterized protein</fullName>
    </submittedName>
</protein>
<accession>A0AA97AI41</accession>
<feature type="region of interest" description="Disordered" evidence="2">
    <location>
        <begin position="1"/>
        <end position="61"/>
    </location>
</feature>
<feature type="region of interest" description="Disordered" evidence="2">
    <location>
        <begin position="588"/>
        <end position="619"/>
    </location>
</feature>
<proteinExistence type="predicted"/>
<name>A0AA97AI41_9CYAN</name>
<gene>
    <name evidence="3" type="ORF">HJG54_11485</name>
</gene>
<dbReference type="AlphaFoldDB" id="A0AA97AI41"/>
<feature type="region of interest" description="Disordered" evidence="2">
    <location>
        <begin position="460"/>
        <end position="488"/>
    </location>
</feature>
<evidence type="ECO:0000313" key="3">
    <source>
        <dbReference type="EMBL" id="WNZ23416.1"/>
    </source>
</evidence>